<dbReference type="EMBL" id="LT670818">
    <property type="protein sequence ID" value="SHH71354.1"/>
    <property type="molecule type" value="Genomic_DNA"/>
</dbReference>
<evidence type="ECO:0000313" key="6">
    <source>
        <dbReference type="EMBL" id="SHH71354.1"/>
    </source>
</evidence>
<evidence type="ECO:0000256" key="4">
    <source>
        <dbReference type="SAM" id="Phobius"/>
    </source>
</evidence>
<dbReference type="OrthoDB" id="9803985at2"/>
<keyword evidence="3 4" id="KW-0472">Membrane</keyword>
<dbReference type="Gene3D" id="1.20.1250.20">
    <property type="entry name" value="MFS general substrate transporter like domains"/>
    <property type="match status" value="2"/>
</dbReference>
<gene>
    <name evidence="6" type="ORF">SAMN05444169_8989</name>
</gene>
<dbReference type="InterPro" id="IPR020846">
    <property type="entry name" value="MFS_dom"/>
</dbReference>
<protein>
    <submittedName>
        <fullName evidence="6">Na+/melibiose symporter</fullName>
    </submittedName>
</protein>
<accession>A0A1M5V8D9</accession>
<feature type="transmembrane region" description="Helical" evidence="4">
    <location>
        <begin position="376"/>
        <end position="397"/>
    </location>
</feature>
<feature type="transmembrane region" description="Helical" evidence="4">
    <location>
        <begin position="348"/>
        <end position="370"/>
    </location>
</feature>
<dbReference type="GO" id="GO:0022857">
    <property type="term" value="F:transmembrane transporter activity"/>
    <property type="evidence" value="ECO:0007669"/>
    <property type="project" value="InterPro"/>
</dbReference>
<proteinExistence type="predicted"/>
<evidence type="ECO:0000259" key="5">
    <source>
        <dbReference type="PROSITE" id="PS50850"/>
    </source>
</evidence>
<dbReference type="InterPro" id="IPR011701">
    <property type="entry name" value="MFS"/>
</dbReference>
<evidence type="ECO:0000256" key="3">
    <source>
        <dbReference type="ARBA" id="ARBA00023136"/>
    </source>
</evidence>
<dbReference type="Proteomes" id="UP000190675">
    <property type="component" value="Chromosome I"/>
</dbReference>
<dbReference type="InterPro" id="IPR036259">
    <property type="entry name" value="MFS_trans_sf"/>
</dbReference>
<feature type="transmembrane region" description="Helical" evidence="4">
    <location>
        <begin position="313"/>
        <end position="336"/>
    </location>
</feature>
<dbReference type="PANTHER" id="PTHR23518">
    <property type="entry name" value="C-METHYLTRANSFERASE"/>
    <property type="match status" value="1"/>
</dbReference>
<keyword evidence="1 4" id="KW-0812">Transmembrane</keyword>
<dbReference type="PANTHER" id="PTHR23518:SF2">
    <property type="entry name" value="MAJOR FACILITATOR SUPERFAMILY TRANSPORTER"/>
    <property type="match status" value="1"/>
</dbReference>
<feature type="transmembrane region" description="Helical" evidence="4">
    <location>
        <begin position="218"/>
        <end position="241"/>
    </location>
</feature>
<evidence type="ECO:0000256" key="1">
    <source>
        <dbReference type="ARBA" id="ARBA00022692"/>
    </source>
</evidence>
<organism evidence="6 7">
    <name type="scientific">Bradyrhizobium erythrophlei</name>
    <dbReference type="NCBI Taxonomy" id="1437360"/>
    <lineage>
        <taxon>Bacteria</taxon>
        <taxon>Pseudomonadati</taxon>
        <taxon>Pseudomonadota</taxon>
        <taxon>Alphaproteobacteria</taxon>
        <taxon>Hyphomicrobiales</taxon>
        <taxon>Nitrobacteraceae</taxon>
        <taxon>Bradyrhizobium</taxon>
    </lineage>
</organism>
<feature type="transmembrane region" description="Helical" evidence="4">
    <location>
        <begin position="287"/>
        <end position="307"/>
    </location>
</feature>
<feature type="domain" description="Major facilitator superfamily (MFS) profile" evidence="5">
    <location>
        <begin position="19"/>
        <end position="401"/>
    </location>
</feature>
<dbReference type="PROSITE" id="PS50850">
    <property type="entry name" value="MFS"/>
    <property type="match status" value="1"/>
</dbReference>
<feature type="transmembrane region" description="Helical" evidence="4">
    <location>
        <begin position="151"/>
        <end position="172"/>
    </location>
</feature>
<dbReference type="RefSeq" id="WP_079572604.1">
    <property type="nucleotide sequence ID" value="NZ_LT670818.1"/>
</dbReference>
<evidence type="ECO:0000256" key="2">
    <source>
        <dbReference type="ARBA" id="ARBA00022989"/>
    </source>
</evidence>
<evidence type="ECO:0000313" key="7">
    <source>
        <dbReference type="Proteomes" id="UP000190675"/>
    </source>
</evidence>
<dbReference type="CDD" id="cd17370">
    <property type="entry name" value="MFS_MJ1317_like"/>
    <property type="match status" value="1"/>
</dbReference>
<dbReference type="AlphaFoldDB" id="A0A1M5V8D9"/>
<reference evidence="6 7" key="1">
    <citation type="submission" date="2016-11" db="EMBL/GenBank/DDBJ databases">
        <authorList>
            <person name="Jaros S."/>
            <person name="Januszkiewicz K."/>
            <person name="Wedrychowicz H."/>
        </authorList>
    </citation>
    <scope>NUCLEOTIDE SEQUENCE [LARGE SCALE GENOMIC DNA]</scope>
    <source>
        <strain evidence="6 7">GAS242</strain>
    </source>
</reference>
<keyword evidence="2 4" id="KW-1133">Transmembrane helix</keyword>
<dbReference type="SUPFAM" id="SSF103473">
    <property type="entry name" value="MFS general substrate transporter"/>
    <property type="match status" value="1"/>
</dbReference>
<sequence>MSHDTGKIPSATWRSVPATVWTLGFVSLLMDVSSELIHSLLPVFLTSVVGASAADVGLIEGIAEATAAVAKVFSGAFSDRIGKRKLLVGLGYGLSAVTKPIFPLAGTAWEVLAARFVDRVGKGIRDAPRDALIADITPPAVRGAGYGIRQALDTVGAFVGPLSAVALMTLYAGNFRAVFWWALLPASLAVLLIVIGVREPAGTRATARRGWPVRKEELKRMPAAFWVVIAIGVVFALARFSEAFLLLKAQAEGLALALIPLVLVWMNLVYAITATPAGILSDKIGRVYVLLCGLGALLVADLALAFIPGLGGVVIGVGLWGLYLGFSQGSLSALVADTAPEDLRGTAFGLFNLVTGGALLAASVVAGWLWSEFGPTATFSAGAVFSGLAILIVAVGIKARY</sequence>
<dbReference type="Pfam" id="PF07690">
    <property type="entry name" value="MFS_1"/>
    <property type="match status" value="1"/>
</dbReference>
<name>A0A1M5V8D9_9BRAD</name>
<feature type="transmembrane region" description="Helical" evidence="4">
    <location>
        <begin position="178"/>
        <end position="197"/>
    </location>
</feature>
<feature type="transmembrane region" description="Helical" evidence="4">
    <location>
        <begin position="253"/>
        <end position="275"/>
    </location>
</feature>